<comment type="similarity">
    <text evidence="1">Belongs to the peptidase C13 family.</text>
</comment>
<dbReference type="KEGG" id="ovi:T265_11927"/>
<dbReference type="Pfam" id="PF01650">
    <property type="entry name" value="Peptidase_C13"/>
    <property type="match status" value="1"/>
</dbReference>
<dbReference type="AlphaFoldDB" id="A0A074ZVP6"/>
<organism evidence="3 4">
    <name type="scientific">Opisthorchis viverrini</name>
    <name type="common">Southeast Asian liver fluke</name>
    <dbReference type="NCBI Taxonomy" id="6198"/>
    <lineage>
        <taxon>Eukaryota</taxon>
        <taxon>Metazoa</taxon>
        <taxon>Spiralia</taxon>
        <taxon>Lophotrochozoa</taxon>
        <taxon>Platyhelminthes</taxon>
        <taxon>Trematoda</taxon>
        <taxon>Digenea</taxon>
        <taxon>Opisthorchiida</taxon>
        <taxon>Opisthorchiata</taxon>
        <taxon>Opisthorchiidae</taxon>
        <taxon>Opisthorchis</taxon>
    </lineage>
</organism>
<proteinExistence type="inferred from homology"/>
<feature type="chain" id="PRO_5001704327" description="Peptidase C13 family protein" evidence="2">
    <location>
        <begin position="29"/>
        <end position="338"/>
    </location>
</feature>
<keyword evidence="2" id="KW-0732">Signal</keyword>
<dbReference type="Proteomes" id="UP000054324">
    <property type="component" value="Unassembled WGS sequence"/>
</dbReference>
<dbReference type="GO" id="GO:0005773">
    <property type="term" value="C:vacuole"/>
    <property type="evidence" value="ECO:0007669"/>
    <property type="project" value="GOC"/>
</dbReference>
<feature type="signal peptide" evidence="2">
    <location>
        <begin position="1"/>
        <end position="28"/>
    </location>
</feature>
<evidence type="ECO:0000256" key="1">
    <source>
        <dbReference type="ARBA" id="ARBA00009941"/>
    </source>
</evidence>
<dbReference type="Gene3D" id="3.40.50.1460">
    <property type="match status" value="1"/>
</dbReference>
<accession>A0A074ZVP6</accession>
<dbReference type="OrthoDB" id="192611at2759"/>
<dbReference type="EMBL" id="KL597280">
    <property type="protein sequence ID" value="KER19234.1"/>
    <property type="molecule type" value="Genomic_DNA"/>
</dbReference>
<dbReference type="PANTHER" id="PTHR12000:SF42">
    <property type="entry name" value="LEGUMAIN"/>
    <property type="match status" value="1"/>
</dbReference>
<keyword evidence="4" id="KW-1185">Reference proteome</keyword>
<reference evidence="3 4" key="1">
    <citation type="submission" date="2013-11" db="EMBL/GenBank/DDBJ databases">
        <title>Opisthorchis viverrini - life in the bile duct.</title>
        <authorList>
            <person name="Young N.D."/>
            <person name="Nagarajan N."/>
            <person name="Lin S.J."/>
            <person name="Korhonen P.K."/>
            <person name="Jex A.R."/>
            <person name="Hall R.S."/>
            <person name="Safavi-Hemami H."/>
            <person name="Kaewkong W."/>
            <person name="Bertrand D."/>
            <person name="Gao S."/>
            <person name="Seet Q."/>
            <person name="Wongkham S."/>
            <person name="Teh B.T."/>
            <person name="Wongkham C."/>
            <person name="Intapan P.M."/>
            <person name="Maleewong W."/>
            <person name="Yang X."/>
            <person name="Hu M."/>
            <person name="Wang Z."/>
            <person name="Hofmann A."/>
            <person name="Sternberg P.W."/>
            <person name="Tan P."/>
            <person name="Wang J."/>
            <person name="Gasser R.B."/>
        </authorList>
    </citation>
    <scope>NUCLEOTIDE SEQUENCE [LARGE SCALE GENOMIC DNA]</scope>
</reference>
<sequence>MKLQVSRYMMRRCSLIFAFFSYIKHVATLEATGVQNWSSLSNNQPSKNWVVLAAGSNTWENYRHQANVYHAYHVVRENGVPPENIITFAYDDIANNPKNPFKGKVFHDYEHEDVYKGVVIDYRGKDVTRDNFLKVLKGDKKLEANKKKVLKSGPNDNVFIFYSGHGETSCIAFLEENLYAMELNDTLAYMHSKKMFNKYSGSMFRDVLPSNMGIYVTTSAKEDEPSFALFCSDKDIDVCLADNYSYVWVLDSEFEDIKKRTLDEQYEEVKKHTMFSHVMKNGEMLSHIVKETFRDIVIDVTTHHKPTLEGLSKRDELMCFQAALEQFRTRCFTIQQAS</sequence>
<evidence type="ECO:0000256" key="2">
    <source>
        <dbReference type="SAM" id="SignalP"/>
    </source>
</evidence>
<dbReference type="GeneID" id="20326095"/>
<dbReference type="RefSeq" id="XP_009177019.1">
    <property type="nucleotide sequence ID" value="XM_009178755.1"/>
</dbReference>
<dbReference type="GO" id="GO:0006624">
    <property type="term" value="P:vacuolar protein processing"/>
    <property type="evidence" value="ECO:0007669"/>
    <property type="project" value="TreeGrafter"/>
</dbReference>
<dbReference type="GO" id="GO:0004197">
    <property type="term" value="F:cysteine-type endopeptidase activity"/>
    <property type="evidence" value="ECO:0007669"/>
    <property type="project" value="TreeGrafter"/>
</dbReference>
<protein>
    <recommendedName>
        <fullName evidence="5">Peptidase C13 family protein</fullName>
    </recommendedName>
</protein>
<evidence type="ECO:0000313" key="4">
    <source>
        <dbReference type="Proteomes" id="UP000054324"/>
    </source>
</evidence>
<gene>
    <name evidence="3" type="ORF">T265_11927</name>
</gene>
<name>A0A074ZVP6_OPIVI</name>
<dbReference type="InterPro" id="IPR001096">
    <property type="entry name" value="Peptidase_C13"/>
</dbReference>
<dbReference type="PIRSF" id="PIRSF019663">
    <property type="entry name" value="Legumain"/>
    <property type="match status" value="1"/>
</dbReference>
<dbReference type="PANTHER" id="PTHR12000">
    <property type="entry name" value="HEMOGLOBINASE FAMILY MEMBER"/>
    <property type="match status" value="1"/>
</dbReference>
<evidence type="ECO:0008006" key="5">
    <source>
        <dbReference type="Google" id="ProtNLM"/>
    </source>
</evidence>
<evidence type="ECO:0000313" key="3">
    <source>
        <dbReference type="EMBL" id="KER19234.1"/>
    </source>
</evidence>
<dbReference type="GO" id="GO:0051603">
    <property type="term" value="P:proteolysis involved in protein catabolic process"/>
    <property type="evidence" value="ECO:0007669"/>
    <property type="project" value="TreeGrafter"/>
</dbReference>
<dbReference type="CTD" id="20326095"/>
<dbReference type="PRINTS" id="PR00776">
    <property type="entry name" value="HEMOGLOBNASE"/>
</dbReference>